<proteinExistence type="predicted"/>
<reference evidence="1" key="1">
    <citation type="submission" date="2014-05" db="EMBL/GenBank/DDBJ databases">
        <authorList>
            <person name="Chronopoulou M."/>
        </authorList>
    </citation>
    <scope>NUCLEOTIDE SEQUENCE</scope>
    <source>
        <tissue evidence="1">Whole organism</tissue>
    </source>
</reference>
<dbReference type="EMBL" id="HACA01020783">
    <property type="protein sequence ID" value="CDW38144.1"/>
    <property type="molecule type" value="Transcribed_RNA"/>
</dbReference>
<name>A0A0K2UIL3_LEPSM</name>
<accession>A0A0K2UIL3</accession>
<dbReference type="AlphaFoldDB" id="A0A0K2UIL3"/>
<sequence length="29" mass="3404">MPWEEVVDKFNVSETQQLTCITYGLQCIK</sequence>
<protein>
    <submittedName>
        <fullName evidence="1">Uncharacterized protein</fullName>
    </submittedName>
</protein>
<evidence type="ECO:0000313" key="1">
    <source>
        <dbReference type="EMBL" id="CDW38144.1"/>
    </source>
</evidence>
<organism evidence="1">
    <name type="scientific">Lepeophtheirus salmonis</name>
    <name type="common">Salmon louse</name>
    <name type="synonym">Caligus salmonis</name>
    <dbReference type="NCBI Taxonomy" id="72036"/>
    <lineage>
        <taxon>Eukaryota</taxon>
        <taxon>Metazoa</taxon>
        <taxon>Ecdysozoa</taxon>
        <taxon>Arthropoda</taxon>
        <taxon>Crustacea</taxon>
        <taxon>Multicrustacea</taxon>
        <taxon>Hexanauplia</taxon>
        <taxon>Copepoda</taxon>
        <taxon>Siphonostomatoida</taxon>
        <taxon>Caligidae</taxon>
        <taxon>Lepeophtheirus</taxon>
    </lineage>
</organism>